<organism evidence="2 3">
    <name type="scientific">Periplaneta americana</name>
    <name type="common">American cockroach</name>
    <name type="synonym">Blatta americana</name>
    <dbReference type="NCBI Taxonomy" id="6978"/>
    <lineage>
        <taxon>Eukaryota</taxon>
        <taxon>Metazoa</taxon>
        <taxon>Ecdysozoa</taxon>
        <taxon>Arthropoda</taxon>
        <taxon>Hexapoda</taxon>
        <taxon>Insecta</taxon>
        <taxon>Pterygota</taxon>
        <taxon>Neoptera</taxon>
        <taxon>Polyneoptera</taxon>
        <taxon>Dictyoptera</taxon>
        <taxon>Blattodea</taxon>
        <taxon>Blattoidea</taxon>
        <taxon>Blattidae</taxon>
        <taxon>Blattinae</taxon>
        <taxon>Periplaneta</taxon>
    </lineage>
</organism>
<name>A0ABQ8U138_PERAM</name>
<keyword evidence="1" id="KW-1133">Transmembrane helix</keyword>
<keyword evidence="1" id="KW-0812">Transmembrane</keyword>
<keyword evidence="3" id="KW-1185">Reference proteome</keyword>
<reference evidence="2 3" key="1">
    <citation type="journal article" date="2022" name="Allergy">
        <title>Genome assembly and annotation of Periplaneta americana reveal a comprehensive cockroach allergen profile.</title>
        <authorList>
            <person name="Wang L."/>
            <person name="Xiong Q."/>
            <person name="Saelim N."/>
            <person name="Wang L."/>
            <person name="Nong W."/>
            <person name="Wan A.T."/>
            <person name="Shi M."/>
            <person name="Liu X."/>
            <person name="Cao Q."/>
            <person name="Hui J.H.L."/>
            <person name="Sookrung N."/>
            <person name="Leung T.F."/>
            <person name="Tungtrongchitr A."/>
            <person name="Tsui S.K.W."/>
        </authorList>
    </citation>
    <scope>NUCLEOTIDE SEQUENCE [LARGE SCALE GENOMIC DNA]</scope>
    <source>
        <strain evidence="2">PWHHKU_190912</strain>
    </source>
</reference>
<accession>A0ABQ8U138</accession>
<sequence>MLSRSKTLGEDIELEEEKSKQNTMKRYCSVVLLGLAIYTVLQVADSHVKLDVECNDTSDCSAEECCVLVTLTKLFLNMIPGMHPNSIPSCVALGDLGHPCLPNNEAVNTSVTYPNGETIHLTNVYRMYCNCVEGLSCEQTSATCVENHVFVFITTLACLSLFANISNCTGLDVKKQKITNHSSRCTAVSNMTQEQELIKITGHSNASFLKPYLQINKEHHSEILNKLRNTPCTSTRSTSFYAIYAHIQYNIN</sequence>
<dbReference type="EMBL" id="JAJSOF020000001">
    <property type="protein sequence ID" value="KAJ4451399.1"/>
    <property type="molecule type" value="Genomic_DNA"/>
</dbReference>
<proteinExistence type="predicted"/>
<evidence type="ECO:0000313" key="3">
    <source>
        <dbReference type="Proteomes" id="UP001148838"/>
    </source>
</evidence>
<feature type="transmembrane region" description="Helical" evidence="1">
    <location>
        <begin position="27"/>
        <end position="44"/>
    </location>
</feature>
<protein>
    <submittedName>
        <fullName evidence="2">Uncharacterized protein</fullName>
    </submittedName>
</protein>
<gene>
    <name evidence="2" type="ORF">ANN_02861</name>
</gene>
<dbReference type="Gene3D" id="2.10.80.10">
    <property type="entry name" value="Lipase, subunit A"/>
    <property type="match status" value="1"/>
</dbReference>
<comment type="caution">
    <text evidence="2">The sequence shown here is derived from an EMBL/GenBank/DDBJ whole genome shotgun (WGS) entry which is preliminary data.</text>
</comment>
<evidence type="ECO:0000256" key="1">
    <source>
        <dbReference type="SAM" id="Phobius"/>
    </source>
</evidence>
<evidence type="ECO:0000313" key="2">
    <source>
        <dbReference type="EMBL" id="KAJ4451399.1"/>
    </source>
</evidence>
<keyword evidence="1" id="KW-0472">Membrane</keyword>
<dbReference type="Proteomes" id="UP001148838">
    <property type="component" value="Unassembled WGS sequence"/>
</dbReference>